<proteinExistence type="predicted"/>
<evidence type="ECO:0000313" key="1">
    <source>
        <dbReference type="EMBL" id="KAL2510491.1"/>
    </source>
</evidence>
<comment type="caution">
    <text evidence="1">The sequence shown here is derived from an EMBL/GenBank/DDBJ whole genome shotgun (WGS) entry which is preliminary data.</text>
</comment>
<organism evidence="1 2">
    <name type="scientific">Abeliophyllum distichum</name>
    <dbReference type="NCBI Taxonomy" id="126358"/>
    <lineage>
        <taxon>Eukaryota</taxon>
        <taxon>Viridiplantae</taxon>
        <taxon>Streptophyta</taxon>
        <taxon>Embryophyta</taxon>
        <taxon>Tracheophyta</taxon>
        <taxon>Spermatophyta</taxon>
        <taxon>Magnoliopsida</taxon>
        <taxon>eudicotyledons</taxon>
        <taxon>Gunneridae</taxon>
        <taxon>Pentapetalae</taxon>
        <taxon>asterids</taxon>
        <taxon>lamiids</taxon>
        <taxon>Lamiales</taxon>
        <taxon>Oleaceae</taxon>
        <taxon>Forsythieae</taxon>
        <taxon>Abeliophyllum</taxon>
    </lineage>
</organism>
<dbReference type="AlphaFoldDB" id="A0ABD1TCS2"/>
<gene>
    <name evidence="1" type="ORF">Adt_16091</name>
</gene>
<evidence type="ECO:0000313" key="2">
    <source>
        <dbReference type="Proteomes" id="UP001604336"/>
    </source>
</evidence>
<dbReference type="EMBL" id="JBFOLK010000005">
    <property type="protein sequence ID" value="KAL2510491.1"/>
    <property type="molecule type" value="Genomic_DNA"/>
</dbReference>
<keyword evidence="2" id="KW-1185">Reference proteome</keyword>
<name>A0ABD1TCS2_9LAMI</name>
<dbReference type="Proteomes" id="UP001604336">
    <property type="component" value="Unassembled WGS sequence"/>
</dbReference>
<sequence>MNSTLFGDKQRKDELLIEVASAIQDANTSNGWENGLASDLQKGRSQIKWHALDKGLLILNCDATLRWDEGHVDVGAVVRVGGGKCYSCTGQTECECFFTGGCQSLSIVRARGIGYGKEPGPPHFCS</sequence>
<accession>A0ABD1TCS2</accession>
<protein>
    <submittedName>
        <fullName evidence="1">Uncharacterized protein</fullName>
    </submittedName>
</protein>
<reference evidence="2" key="1">
    <citation type="submission" date="2024-07" db="EMBL/GenBank/DDBJ databases">
        <title>Two chromosome-level genome assemblies of Korean endemic species Abeliophyllum distichum and Forsythia ovata (Oleaceae).</title>
        <authorList>
            <person name="Jang H."/>
        </authorList>
    </citation>
    <scope>NUCLEOTIDE SEQUENCE [LARGE SCALE GENOMIC DNA]</scope>
</reference>